<dbReference type="AlphaFoldDB" id="A0A7V8UVK0"/>
<name>A0A7V8UVK0_9CORY</name>
<accession>A0A7V8UVK0</accession>
<proteinExistence type="predicted"/>
<dbReference type="EMBL" id="JABFED010000007">
    <property type="protein sequence ID" value="MBA1838077.1"/>
    <property type="molecule type" value="Genomic_DNA"/>
</dbReference>
<dbReference type="RefSeq" id="WP_181192772.1">
    <property type="nucleotide sequence ID" value="NZ_JABFED010000007.1"/>
</dbReference>
<reference evidence="1 2" key="1">
    <citation type="submission" date="2020-05" db="EMBL/GenBank/DDBJ databases">
        <title>Descriptions of Corynebacterium xxxx sp. nov., Corynebacterium yyyy sp. nov. and Corynebacterium zzzz sp. nov.</title>
        <authorList>
            <person name="Zhang G."/>
        </authorList>
    </citation>
    <scope>NUCLEOTIDE SEQUENCE [LARGE SCALE GENOMIC DNA]</scope>
    <source>
        <strain evidence="2">zg-913</strain>
    </source>
</reference>
<dbReference type="InterPro" id="IPR021373">
    <property type="entry name" value="DUF2993"/>
</dbReference>
<protein>
    <submittedName>
        <fullName evidence="1">DUF2993 domain-containing protein</fullName>
    </submittedName>
</protein>
<sequence>MAPKATWRKEGAVRRKIVVAAALVAALGLGDTAFASHVERTLAPPGAEINVTAAPFVLSGVTGRIPRVTVRRTDADIPGPGVGTVSVEMFNLKLETPADALSGEIVGADARLVRRTIRLDGVGFGNLLGITDLDMANPYDISPSGGVASEARLTGTVPGTSDPATAIVTLRLVDGIFHMRPSQLIQVPSGTEREVLEGFTLDLDTRSLPLGGPADLVQLTGGSLEFGRDRVNTAIQAVDLEPLAKASTLERHDRQ</sequence>
<dbReference type="Proteomes" id="UP000577408">
    <property type="component" value="Unassembled WGS sequence"/>
</dbReference>
<comment type="caution">
    <text evidence="1">The sequence shown here is derived from an EMBL/GenBank/DDBJ whole genome shotgun (WGS) entry which is preliminary data.</text>
</comment>
<evidence type="ECO:0000313" key="2">
    <source>
        <dbReference type="Proteomes" id="UP000577408"/>
    </source>
</evidence>
<organism evidence="1 2">
    <name type="scientific">Corynebacterium wankanglinii</name>
    <dbReference type="NCBI Taxonomy" id="2735136"/>
    <lineage>
        <taxon>Bacteria</taxon>
        <taxon>Bacillati</taxon>
        <taxon>Actinomycetota</taxon>
        <taxon>Actinomycetes</taxon>
        <taxon>Mycobacteriales</taxon>
        <taxon>Corynebacteriaceae</taxon>
        <taxon>Corynebacterium</taxon>
    </lineage>
</organism>
<evidence type="ECO:0000313" key="1">
    <source>
        <dbReference type="EMBL" id="MBA1838077.1"/>
    </source>
</evidence>
<dbReference type="Pfam" id="PF11209">
    <property type="entry name" value="LmeA"/>
    <property type="match status" value="1"/>
</dbReference>
<gene>
    <name evidence="1" type="ORF">HMA55_09305</name>
</gene>
<keyword evidence="2" id="KW-1185">Reference proteome</keyword>